<dbReference type="InterPro" id="IPR002925">
    <property type="entry name" value="Dienelactn_hydro"/>
</dbReference>
<dbReference type="SUPFAM" id="SSF53474">
    <property type="entry name" value="alpha/beta-Hydrolases"/>
    <property type="match status" value="1"/>
</dbReference>
<organism evidence="2 3">
    <name type="scientific">Sphaerobolus stellatus (strain SS14)</name>
    <dbReference type="NCBI Taxonomy" id="990650"/>
    <lineage>
        <taxon>Eukaryota</taxon>
        <taxon>Fungi</taxon>
        <taxon>Dikarya</taxon>
        <taxon>Basidiomycota</taxon>
        <taxon>Agaricomycotina</taxon>
        <taxon>Agaricomycetes</taxon>
        <taxon>Phallomycetidae</taxon>
        <taxon>Geastrales</taxon>
        <taxon>Sphaerobolaceae</taxon>
        <taxon>Sphaerobolus</taxon>
    </lineage>
</organism>
<dbReference type="Proteomes" id="UP000054279">
    <property type="component" value="Unassembled WGS sequence"/>
</dbReference>
<feature type="domain" description="Dienelactone hydrolase" evidence="1">
    <location>
        <begin position="36"/>
        <end position="249"/>
    </location>
</feature>
<dbReference type="EMBL" id="KN837232">
    <property type="protein sequence ID" value="KIJ32099.1"/>
    <property type="molecule type" value="Genomic_DNA"/>
</dbReference>
<evidence type="ECO:0000313" key="2">
    <source>
        <dbReference type="EMBL" id="KIJ32099.1"/>
    </source>
</evidence>
<dbReference type="OrthoDB" id="2147163at2759"/>
<dbReference type="Gene3D" id="3.40.50.1820">
    <property type="entry name" value="alpha/beta hydrolase"/>
    <property type="match status" value="1"/>
</dbReference>
<accession>A0A0C9UBR8</accession>
<keyword evidence="3" id="KW-1185">Reference proteome</keyword>
<name>A0A0C9UBR8_SPHS4</name>
<dbReference type="InterPro" id="IPR029058">
    <property type="entry name" value="AB_hydrolase_fold"/>
</dbReference>
<dbReference type="PANTHER" id="PTHR47668:SF1">
    <property type="entry name" value="DIENELACTONE HYDROLASE DOMAIN-CONTAINING PROTEIN-RELATED"/>
    <property type="match status" value="1"/>
</dbReference>
<sequence length="254" mass="27658">MTTKILNSNTACCSIPPVLSSYEPKGTIKPYVGFQKAYVTGPEGTGRVLVGIYDIFGFFPQTQQGADILAKTLDAKVVLPDFFEPNAPFSPEDYPPDTDAKKAKLQAFFGGPADIKKAVANVKKVGKLLKEEGYGKIGVYGYCWGGKVATLAGDDTDFNAVAAIHPAMMDATDAKHLAVPIALFPSKDEPKDVFEKVVAEISSNPFASKNAYKLYDTVHHGWAAARANLEDPENKKQYEDVYSRLSGFYKGVWE</sequence>
<dbReference type="GO" id="GO:0016787">
    <property type="term" value="F:hydrolase activity"/>
    <property type="evidence" value="ECO:0007669"/>
    <property type="project" value="InterPro"/>
</dbReference>
<gene>
    <name evidence="2" type="ORF">M422DRAFT_36016</name>
</gene>
<dbReference type="HOGENOM" id="CLU_054590_0_1_1"/>
<reference evidence="2 3" key="1">
    <citation type="submission" date="2014-06" db="EMBL/GenBank/DDBJ databases">
        <title>Evolutionary Origins and Diversification of the Mycorrhizal Mutualists.</title>
        <authorList>
            <consortium name="DOE Joint Genome Institute"/>
            <consortium name="Mycorrhizal Genomics Consortium"/>
            <person name="Kohler A."/>
            <person name="Kuo A."/>
            <person name="Nagy L.G."/>
            <person name="Floudas D."/>
            <person name="Copeland A."/>
            <person name="Barry K.W."/>
            <person name="Cichocki N."/>
            <person name="Veneault-Fourrey C."/>
            <person name="LaButti K."/>
            <person name="Lindquist E.A."/>
            <person name="Lipzen A."/>
            <person name="Lundell T."/>
            <person name="Morin E."/>
            <person name="Murat C."/>
            <person name="Riley R."/>
            <person name="Ohm R."/>
            <person name="Sun H."/>
            <person name="Tunlid A."/>
            <person name="Henrissat B."/>
            <person name="Grigoriev I.V."/>
            <person name="Hibbett D.S."/>
            <person name="Martin F."/>
        </authorList>
    </citation>
    <scope>NUCLEOTIDE SEQUENCE [LARGE SCALE GENOMIC DNA]</scope>
    <source>
        <strain evidence="2 3">SS14</strain>
    </source>
</reference>
<evidence type="ECO:0000313" key="3">
    <source>
        <dbReference type="Proteomes" id="UP000054279"/>
    </source>
</evidence>
<proteinExistence type="predicted"/>
<dbReference type="Pfam" id="PF01738">
    <property type="entry name" value="DLH"/>
    <property type="match status" value="1"/>
</dbReference>
<dbReference type="PANTHER" id="PTHR47668">
    <property type="entry name" value="DIENELACTONE HYDROLASE FAMILY PROTEIN (AFU_ORTHOLOGUE AFUA_6G01940)"/>
    <property type="match status" value="1"/>
</dbReference>
<evidence type="ECO:0000259" key="1">
    <source>
        <dbReference type="Pfam" id="PF01738"/>
    </source>
</evidence>
<protein>
    <submittedName>
        <fullName evidence="2">Unplaced genomic scaffold SPHSTscaffold_157, whole genome shotgun sequence</fullName>
    </submittedName>
</protein>
<dbReference type="AlphaFoldDB" id="A0A0C9UBR8"/>